<dbReference type="EMBL" id="AWWV01006327">
    <property type="protein sequence ID" value="OMP01948.1"/>
    <property type="molecule type" value="Genomic_DNA"/>
</dbReference>
<accession>A0A1R3K4P3</accession>
<dbReference type="Gramene" id="OMP01948">
    <property type="protein sequence ID" value="OMP01948"/>
    <property type="gene ID" value="CCACVL1_02975"/>
</dbReference>
<dbReference type="Proteomes" id="UP000188268">
    <property type="component" value="Unassembled WGS sequence"/>
</dbReference>
<comment type="caution">
    <text evidence="1">The sequence shown here is derived from an EMBL/GenBank/DDBJ whole genome shotgun (WGS) entry which is preliminary data.</text>
</comment>
<proteinExistence type="predicted"/>
<reference evidence="1 2" key="1">
    <citation type="submission" date="2013-09" db="EMBL/GenBank/DDBJ databases">
        <title>Corchorus capsularis genome sequencing.</title>
        <authorList>
            <person name="Alam M."/>
            <person name="Haque M.S."/>
            <person name="Islam M.S."/>
            <person name="Emdad E.M."/>
            <person name="Islam M.M."/>
            <person name="Ahmed B."/>
            <person name="Halim A."/>
            <person name="Hossen Q.M.M."/>
            <person name="Hossain M.Z."/>
            <person name="Ahmed R."/>
            <person name="Khan M.M."/>
            <person name="Islam R."/>
            <person name="Rashid M.M."/>
            <person name="Khan S.A."/>
            <person name="Rahman M.S."/>
            <person name="Alam M."/>
        </authorList>
    </citation>
    <scope>NUCLEOTIDE SEQUENCE [LARGE SCALE GENOMIC DNA]</scope>
    <source>
        <strain evidence="2">cv. CVL-1</strain>
        <tissue evidence="1">Whole seedling</tissue>
    </source>
</reference>
<dbReference type="AlphaFoldDB" id="A0A1R3K4P3"/>
<dbReference type="OrthoDB" id="10332281at2759"/>
<gene>
    <name evidence="1" type="ORF">CCACVL1_02975</name>
</gene>
<name>A0A1R3K4P3_COCAP</name>
<evidence type="ECO:0000313" key="1">
    <source>
        <dbReference type="EMBL" id="OMP01948.1"/>
    </source>
</evidence>
<protein>
    <submittedName>
        <fullName evidence="1">Uncharacterized protein</fullName>
    </submittedName>
</protein>
<organism evidence="1 2">
    <name type="scientific">Corchorus capsularis</name>
    <name type="common">Jute</name>
    <dbReference type="NCBI Taxonomy" id="210143"/>
    <lineage>
        <taxon>Eukaryota</taxon>
        <taxon>Viridiplantae</taxon>
        <taxon>Streptophyta</taxon>
        <taxon>Embryophyta</taxon>
        <taxon>Tracheophyta</taxon>
        <taxon>Spermatophyta</taxon>
        <taxon>Magnoliopsida</taxon>
        <taxon>eudicotyledons</taxon>
        <taxon>Gunneridae</taxon>
        <taxon>Pentapetalae</taxon>
        <taxon>rosids</taxon>
        <taxon>malvids</taxon>
        <taxon>Malvales</taxon>
        <taxon>Malvaceae</taxon>
        <taxon>Grewioideae</taxon>
        <taxon>Apeibeae</taxon>
        <taxon>Corchorus</taxon>
    </lineage>
</organism>
<keyword evidence="2" id="KW-1185">Reference proteome</keyword>
<sequence>MAQLSLQQAKALEATVPRRKAQWLRLHADAAEREREPDMRRRTSINVYT</sequence>
<evidence type="ECO:0000313" key="2">
    <source>
        <dbReference type="Proteomes" id="UP000188268"/>
    </source>
</evidence>